<dbReference type="CDD" id="cd00051">
    <property type="entry name" value="EFh"/>
    <property type="match status" value="1"/>
</dbReference>
<dbReference type="SUPFAM" id="SSF47473">
    <property type="entry name" value="EF-hand"/>
    <property type="match status" value="1"/>
</dbReference>
<dbReference type="Proteomes" id="UP001220395">
    <property type="component" value="Chromosome"/>
</dbReference>
<dbReference type="InterPro" id="IPR011992">
    <property type="entry name" value="EF-hand-dom_pair"/>
</dbReference>
<organism evidence="3 4">
    <name type="scientific">Sphingomonas naphthae</name>
    <dbReference type="NCBI Taxonomy" id="1813468"/>
    <lineage>
        <taxon>Bacteria</taxon>
        <taxon>Pseudomonadati</taxon>
        <taxon>Pseudomonadota</taxon>
        <taxon>Alphaproteobacteria</taxon>
        <taxon>Sphingomonadales</taxon>
        <taxon>Sphingomonadaceae</taxon>
        <taxon>Sphingomonas</taxon>
    </lineage>
</organism>
<dbReference type="InterPro" id="IPR002048">
    <property type="entry name" value="EF_hand_dom"/>
</dbReference>
<evidence type="ECO:0000313" key="3">
    <source>
        <dbReference type="EMBL" id="WCT73572.1"/>
    </source>
</evidence>
<dbReference type="PROSITE" id="PS50222">
    <property type="entry name" value="EF_HAND_2"/>
    <property type="match status" value="1"/>
</dbReference>
<proteinExistence type="predicted"/>
<keyword evidence="3" id="KW-0418">Kinase</keyword>
<dbReference type="PROSITE" id="PS00018">
    <property type="entry name" value="EF_HAND_1"/>
    <property type="match status" value="2"/>
</dbReference>
<keyword evidence="3" id="KW-0808">Transferase</keyword>
<evidence type="ECO:0000256" key="1">
    <source>
        <dbReference type="SAM" id="MobiDB-lite"/>
    </source>
</evidence>
<dbReference type="InterPro" id="IPR018247">
    <property type="entry name" value="EF_Hand_1_Ca_BS"/>
</dbReference>
<feature type="compositionally biased region" description="Basic and acidic residues" evidence="1">
    <location>
        <begin position="57"/>
        <end position="76"/>
    </location>
</feature>
<dbReference type="Pfam" id="PF13202">
    <property type="entry name" value="EF-hand_5"/>
    <property type="match status" value="1"/>
</dbReference>
<dbReference type="Gene3D" id="1.10.238.10">
    <property type="entry name" value="EF-hand"/>
    <property type="match status" value="1"/>
</dbReference>
<dbReference type="EMBL" id="CP117411">
    <property type="protein sequence ID" value="WCT73572.1"/>
    <property type="molecule type" value="Genomic_DNA"/>
</dbReference>
<dbReference type="RefSeq" id="WP_273687903.1">
    <property type="nucleotide sequence ID" value="NZ_CP117411.1"/>
</dbReference>
<keyword evidence="4" id="KW-1185">Reference proteome</keyword>
<gene>
    <name evidence="3" type="ORF">PQ455_18505</name>
</gene>
<feature type="region of interest" description="Disordered" evidence="1">
    <location>
        <begin position="43"/>
        <end position="76"/>
    </location>
</feature>
<evidence type="ECO:0000313" key="4">
    <source>
        <dbReference type="Proteomes" id="UP001220395"/>
    </source>
</evidence>
<name>A0ABY7TLK2_9SPHN</name>
<feature type="domain" description="EF-hand" evidence="2">
    <location>
        <begin position="80"/>
        <end position="115"/>
    </location>
</feature>
<dbReference type="GO" id="GO:0016301">
    <property type="term" value="F:kinase activity"/>
    <property type="evidence" value="ECO:0007669"/>
    <property type="project" value="UniProtKB-KW"/>
</dbReference>
<reference evidence="3 4" key="1">
    <citation type="submission" date="2023-02" db="EMBL/GenBank/DDBJ databases">
        <title>Genome sequence of Sphingomonas naphthae.</title>
        <authorList>
            <person name="Kim S."/>
            <person name="Heo J."/>
            <person name="Kwon S.-W."/>
        </authorList>
    </citation>
    <scope>NUCLEOTIDE SEQUENCE [LARGE SCALE GENOMIC DNA]</scope>
    <source>
        <strain evidence="3 4">KACC 18716</strain>
    </source>
</reference>
<protein>
    <submittedName>
        <fullName evidence="3">Histidine kinase</fullName>
    </submittedName>
</protein>
<sequence length="152" mass="16365">MWRYLVGAVGALLLVTAGALWWKSRAVADTPIGRAPSLLAGAPVADADDPLPPPASEKTREERRFARNDKDKDGKIAREEYLAPRRKAFARLDANGDGRLSFEEWAVKSLTKFDGADADRSGALTPAEFAATRVARKAAAKCACPPAKGEEE</sequence>
<accession>A0ABY7TLK2</accession>
<evidence type="ECO:0000259" key="2">
    <source>
        <dbReference type="PROSITE" id="PS50222"/>
    </source>
</evidence>